<feature type="chain" id="PRO_5034492414" evidence="3">
    <location>
        <begin position="26"/>
        <end position="420"/>
    </location>
</feature>
<dbReference type="InterPro" id="IPR021986">
    <property type="entry name" value="Spherulin4"/>
</dbReference>
<dbReference type="AlphaFoldDB" id="A0A8H6X3E7"/>
<accession>A0A8H6X3E7</accession>
<keyword evidence="2" id="KW-0472">Membrane</keyword>
<evidence type="ECO:0000256" key="1">
    <source>
        <dbReference type="SAM" id="MobiDB-lite"/>
    </source>
</evidence>
<feature type="transmembrane region" description="Helical" evidence="2">
    <location>
        <begin position="298"/>
        <end position="319"/>
    </location>
</feature>
<feature type="region of interest" description="Disordered" evidence="1">
    <location>
        <begin position="375"/>
        <end position="420"/>
    </location>
</feature>
<reference evidence="4" key="1">
    <citation type="submission" date="2020-05" db="EMBL/GenBank/DDBJ databases">
        <title>Mycena genomes resolve the evolution of fungal bioluminescence.</title>
        <authorList>
            <person name="Tsai I.J."/>
        </authorList>
    </citation>
    <scope>NUCLEOTIDE SEQUENCE</scope>
    <source>
        <strain evidence="4">160909Yilan</strain>
    </source>
</reference>
<evidence type="ECO:0000256" key="3">
    <source>
        <dbReference type="SAM" id="SignalP"/>
    </source>
</evidence>
<feature type="compositionally biased region" description="Pro residues" evidence="1">
    <location>
        <begin position="411"/>
        <end position="420"/>
    </location>
</feature>
<dbReference type="PANTHER" id="PTHR35040">
    <property type="match status" value="1"/>
</dbReference>
<proteinExistence type="predicted"/>
<keyword evidence="5" id="KW-1185">Reference proteome</keyword>
<evidence type="ECO:0000256" key="2">
    <source>
        <dbReference type="SAM" id="Phobius"/>
    </source>
</evidence>
<keyword evidence="2" id="KW-1133">Transmembrane helix</keyword>
<comment type="caution">
    <text evidence="4">The sequence shown here is derived from an EMBL/GenBank/DDBJ whole genome shotgun (WGS) entry which is preliminary data.</text>
</comment>
<sequence length="420" mass="43357">MKLPCWVLSGCVWALSLAPCIRGLAAIVPLYWDPDSTCARWNSYFTIIDAHPSTTFYTIINPNQGPGVNGSQPRSGYQACVQSLRPAANPNAIVLGYVDIRVGTVVADIDTYAGWETTYRPNGIFLDNVTATADAVDTYSVYISHAKAQGFTFTALNAGGAADAAYFPLVDLINTYDSAYSSFKASSLSNATSTPLSKQSVWLFDASTSTSDTSLLNQLGSLGVAAVFITNATSTGGGLPPNFSAFVNNVASVQEIVPSSTRSSTGSQASSTQSTTSSIPTNSSSASPSSHSKPTAPIVGGVLGGLVLILGLVLVAVCMRRRNRATSGPAPEMVPFQTEASMTSATLHWVPNSSPGAEVSSSPGAVVTGKRAFISGAGSTSPQSPSPGTVFLSAASETASGSQAEVGDYLNPPPYSDSRS</sequence>
<dbReference type="Proteomes" id="UP000623467">
    <property type="component" value="Unassembled WGS sequence"/>
</dbReference>
<feature type="signal peptide" evidence="3">
    <location>
        <begin position="1"/>
        <end position="25"/>
    </location>
</feature>
<dbReference type="Pfam" id="PF12138">
    <property type="entry name" value="Spherulin4"/>
    <property type="match status" value="1"/>
</dbReference>
<dbReference type="EMBL" id="JACAZH010000052">
    <property type="protein sequence ID" value="KAF7333623.1"/>
    <property type="molecule type" value="Genomic_DNA"/>
</dbReference>
<dbReference type="PANTHER" id="PTHR35040:SF9">
    <property type="entry name" value="4-LIKE CELL SURFACE PROTEIN, PUTATIVE (AFU_ORTHOLOGUE AFUA_4G14080)-RELATED"/>
    <property type="match status" value="1"/>
</dbReference>
<gene>
    <name evidence="4" type="ORF">MSAN_02405200</name>
</gene>
<feature type="compositionally biased region" description="Low complexity" evidence="1">
    <location>
        <begin position="375"/>
        <end position="388"/>
    </location>
</feature>
<protein>
    <submittedName>
        <fullName evidence="4">Uncharacterized protein</fullName>
    </submittedName>
</protein>
<evidence type="ECO:0000313" key="4">
    <source>
        <dbReference type="EMBL" id="KAF7333623.1"/>
    </source>
</evidence>
<name>A0A8H6X3E7_9AGAR</name>
<feature type="region of interest" description="Disordered" evidence="1">
    <location>
        <begin position="258"/>
        <end position="294"/>
    </location>
</feature>
<dbReference type="OrthoDB" id="5342184at2759"/>
<organism evidence="4 5">
    <name type="scientific">Mycena sanguinolenta</name>
    <dbReference type="NCBI Taxonomy" id="230812"/>
    <lineage>
        <taxon>Eukaryota</taxon>
        <taxon>Fungi</taxon>
        <taxon>Dikarya</taxon>
        <taxon>Basidiomycota</taxon>
        <taxon>Agaricomycotina</taxon>
        <taxon>Agaricomycetes</taxon>
        <taxon>Agaricomycetidae</taxon>
        <taxon>Agaricales</taxon>
        <taxon>Marasmiineae</taxon>
        <taxon>Mycenaceae</taxon>
        <taxon>Mycena</taxon>
    </lineage>
</organism>
<keyword evidence="2" id="KW-0812">Transmembrane</keyword>
<evidence type="ECO:0000313" key="5">
    <source>
        <dbReference type="Proteomes" id="UP000623467"/>
    </source>
</evidence>
<keyword evidence="3" id="KW-0732">Signal</keyword>